<reference evidence="1" key="1">
    <citation type="submission" date="2020-07" db="EMBL/GenBank/DDBJ databases">
        <title>Methanobacterium. sp. MethCan genome.</title>
        <authorList>
            <person name="Postec A."/>
            <person name="Quemeneur M."/>
        </authorList>
    </citation>
    <scope>NUCLEOTIDE SEQUENCE</scope>
    <source>
        <strain evidence="1">MethCAN</strain>
    </source>
</reference>
<proteinExistence type="predicted"/>
<gene>
    <name evidence="1" type="ORF">HYG87_00930</name>
</gene>
<organism evidence="1 2">
    <name type="scientific">Methanobacterium alkalithermotolerans</name>
    <dbReference type="NCBI Taxonomy" id="2731220"/>
    <lineage>
        <taxon>Archaea</taxon>
        <taxon>Methanobacteriati</taxon>
        <taxon>Methanobacteriota</taxon>
        <taxon>Methanomada group</taxon>
        <taxon>Methanobacteria</taxon>
        <taxon>Methanobacteriales</taxon>
        <taxon>Methanobacteriaceae</taxon>
        <taxon>Methanobacterium</taxon>
    </lineage>
</organism>
<dbReference type="OrthoDB" id="70121at2157"/>
<dbReference type="Proteomes" id="UP000681041">
    <property type="component" value="Chromosome"/>
</dbReference>
<evidence type="ECO:0000313" key="1">
    <source>
        <dbReference type="EMBL" id="QUH22427.1"/>
    </source>
</evidence>
<dbReference type="KEGG" id="meme:HYG87_00930"/>
<dbReference type="EMBL" id="CP058560">
    <property type="protein sequence ID" value="QUH22427.1"/>
    <property type="molecule type" value="Genomic_DNA"/>
</dbReference>
<accession>A0A8T8K380</accession>
<keyword evidence="2" id="KW-1185">Reference proteome</keyword>
<dbReference type="RefSeq" id="WP_211533371.1">
    <property type="nucleotide sequence ID" value="NZ_CP058560.1"/>
</dbReference>
<dbReference type="AlphaFoldDB" id="A0A8T8K380"/>
<name>A0A8T8K380_9EURY</name>
<evidence type="ECO:0000313" key="2">
    <source>
        <dbReference type="Proteomes" id="UP000681041"/>
    </source>
</evidence>
<dbReference type="GeneID" id="64819284"/>
<protein>
    <submittedName>
        <fullName evidence="1">Uncharacterized protein</fullName>
    </submittedName>
</protein>
<dbReference type="CDD" id="cd22231">
    <property type="entry name" value="RHH_NikR_HicB-like"/>
    <property type="match status" value="1"/>
</dbReference>
<sequence>MSGTESESKTPLAKAIGTKVTPREIEEINGLIDAGIYLSVSDFIREAVRDKLRAIKVIKVRNIDYESAKSEILGYYRSYEEAYDYEVAHDLELDYELVCEITEELELEGRLGVTK</sequence>